<evidence type="ECO:0000313" key="4">
    <source>
        <dbReference type="Proteomes" id="UP000186883"/>
    </source>
</evidence>
<reference evidence="1 3" key="1">
    <citation type="submission" date="2015-12" db="EMBL/GenBank/DDBJ databases">
        <title>Amycolatopsis regifaucium genome sequencing and assembly.</title>
        <authorList>
            <person name="Mayilraj S."/>
        </authorList>
    </citation>
    <scope>NUCLEOTIDE SEQUENCE [LARGE SCALE GENOMIC DNA]</scope>
    <source>
        <strain evidence="1 3">GY080</strain>
    </source>
</reference>
<dbReference type="AlphaFoldDB" id="A0A154M459"/>
<sequence length="173" mass="19904">MAFFDIDGYEPVWLSGLSTIRAAHGDRLRGLVGRRLRHVHLTWFVEYDEWLEDAPVVVDFGDERLEIRHFKFDDLSLTWNTIDPYGKANWPWGDPAEPSPLRWRHDVHPELSALEGQELLGVELLECVTRDMAGGMVALGFVFPNGRFTVFNAMDENGIEFTEPGPDFRVFRV</sequence>
<evidence type="ECO:0000313" key="1">
    <source>
        <dbReference type="EMBL" id="KZB79405.1"/>
    </source>
</evidence>
<dbReference type="EMBL" id="LOBU02000013">
    <property type="protein sequence ID" value="OKA07586.1"/>
    <property type="molecule type" value="Genomic_DNA"/>
</dbReference>
<dbReference type="RefSeq" id="WP_061980829.1">
    <property type="nucleotide sequence ID" value="NZ_FOPQ01000002.1"/>
</dbReference>
<proteinExistence type="predicted"/>
<protein>
    <submittedName>
        <fullName evidence="1">Uncharacterized protein</fullName>
    </submittedName>
</protein>
<dbReference type="EMBL" id="LQCI01000052">
    <property type="protein sequence ID" value="KZB79405.1"/>
    <property type="molecule type" value="Genomic_DNA"/>
</dbReference>
<dbReference type="Proteomes" id="UP000076321">
    <property type="component" value="Unassembled WGS sequence"/>
</dbReference>
<gene>
    <name evidence="2" type="ORF">ATP06_0217320</name>
    <name evidence="1" type="ORF">AVL48_17635</name>
</gene>
<evidence type="ECO:0000313" key="2">
    <source>
        <dbReference type="EMBL" id="OKA07586.1"/>
    </source>
</evidence>
<accession>A0A154M459</accession>
<dbReference type="OrthoDB" id="3288608at2"/>
<evidence type="ECO:0000313" key="3">
    <source>
        <dbReference type="Proteomes" id="UP000076321"/>
    </source>
</evidence>
<organism evidence="1 3">
    <name type="scientific">Amycolatopsis regifaucium</name>
    <dbReference type="NCBI Taxonomy" id="546365"/>
    <lineage>
        <taxon>Bacteria</taxon>
        <taxon>Bacillati</taxon>
        <taxon>Actinomycetota</taxon>
        <taxon>Actinomycetes</taxon>
        <taxon>Pseudonocardiales</taxon>
        <taxon>Pseudonocardiaceae</taxon>
        <taxon>Amycolatopsis</taxon>
    </lineage>
</organism>
<dbReference type="Proteomes" id="UP000186883">
    <property type="component" value="Unassembled WGS sequence"/>
</dbReference>
<keyword evidence="4" id="KW-1185">Reference proteome</keyword>
<comment type="caution">
    <text evidence="1">The sequence shown here is derived from an EMBL/GenBank/DDBJ whole genome shotgun (WGS) entry which is preliminary data.</text>
</comment>
<name>A0A154M459_9PSEU</name>
<reference evidence="2 4" key="2">
    <citation type="submission" date="2016-11" db="EMBL/GenBank/DDBJ databases">
        <title>Genome sequencing of Amycolatopsis regifaucium.</title>
        <authorList>
            <person name="Mayilraj S."/>
            <person name="Kaur N."/>
        </authorList>
    </citation>
    <scope>NUCLEOTIDE SEQUENCE [LARGE SCALE GENOMIC DNA]</scope>
    <source>
        <strain evidence="2 4">GY080</strain>
    </source>
</reference>